<protein>
    <recommendedName>
        <fullName evidence="2">Protein HTATIP2</fullName>
    </recommendedName>
</protein>
<dbReference type="Proteomes" id="UP001381693">
    <property type="component" value="Unassembled WGS sequence"/>
</dbReference>
<comment type="caution">
    <text evidence="4">The sequence shown here is derived from an EMBL/GenBank/DDBJ whole genome shotgun (WGS) entry which is preliminary data.</text>
</comment>
<evidence type="ECO:0000256" key="1">
    <source>
        <dbReference type="ARBA" id="ARBA00093483"/>
    </source>
</evidence>
<evidence type="ECO:0000259" key="3">
    <source>
        <dbReference type="Pfam" id="PF13460"/>
    </source>
</evidence>
<proteinExistence type="predicted"/>
<accession>A0AAN8ZZE4</accession>
<dbReference type="EMBL" id="JAXCGZ010019137">
    <property type="protein sequence ID" value="KAK7066550.1"/>
    <property type="molecule type" value="Genomic_DNA"/>
</dbReference>
<comment type="subunit">
    <text evidence="1">Monomer. Forms homodimers during oxidative stress. Interacts (via N-terminus) with elongation factor EEF1A1 (via middle-region); the interaction is direct and competes with EEF1A1 binding to guanyl-nucleotide exchange factor EEF1B2, thereby inhibiting GDP for GTP exchange and reactivation of EEF1A1. Interacts with nuclear transport receptors XPO4, IPO5/RANBP5, IPO7, IPO9 and KPNB1 as well as GCN1L1/GCN1 and LRPPRC probably through their HEAT repeats. Binds NCOA5/CIA.</text>
</comment>
<dbReference type="GO" id="GO:0003824">
    <property type="term" value="F:catalytic activity"/>
    <property type="evidence" value="ECO:0007669"/>
    <property type="project" value="UniProtKB-ARBA"/>
</dbReference>
<reference evidence="4 5" key="1">
    <citation type="submission" date="2023-11" db="EMBL/GenBank/DDBJ databases">
        <title>Halocaridina rubra genome assembly.</title>
        <authorList>
            <person name="Smith C."/>
        </authorList>
    </citation>
    <scope>NUCLEOTIDE SEQUENCE [LARGE SCALE GENOMIC DNA]</scope>
    <source>
        <strain evidence="4">EP-1</strain>
        <tissue evidence="4">Whole</tissue>
    </source>
</reference>
<evidence type="ECO:0000313" key="4">
    <source>
        <dbReference type="EMBL" id="KAK7066550.1"/>
    </source>
</evidence>
<organism evidence="4 5">
    <name type="scientific">Halocaridina rubra</name>
    <name type="common">Hawaiian red shrimp</name>
    <dbReference type="NCBI Taxonomy" id="373956"/>
    <lineage>
        <taxon>Eukaryota</taxon>
        <taxon>Metazoa</taxon>
        <taxon>Ecdysozoa</taxon>
        <taxon>Arthropoda</taxon>
        <taxon>Crustacea</taxon>
        <taxon>Multicrustacea</taxon>
        <taxon>Malacostraca</taxon>
        <taxon>Eumalacostraca</taxon>
        <taxon>Eucarida</taxon>
        <taxon>Decapoda</taxon>
        <taxon>Pleocyemata</taxon>
        <taxon>Caridea</taxon>
        <taxon>Atyoidea</taxon>
        <taxon>Atyidae</taxon>
        <taxon>Halocaridina</taxon>
    </lineage>
</organism>
<evidence type="ECO:0000313" key="5">
    <source>
        <dbReference type="Proteomes" id="UP001381693"/>
    </source>
</evidence>
<dbReference type="PANTHER" id="PTHR14097:SF7">
    <property type="entry name" value="OXIDOREDUCTASE HTATIP2"/>
    <property type="match status" value="1"/>
</dbReference>
<dbReference type="Pfam" id="PF13460">
    <property type="entry name" value="NAD_binding_10"/>
    <property type="match status" value="1"/>
</dbReference>
<dbReference type="GO" id="GO:0051170">
    <property type="term" value="P:import into nucleus"/>
    <property type="evidence" value="ECO:0007669"/>
    <property type="project" value="TreeGrafter"/>
</dbReference>
<feature type="domain" description="NAD(P)-binding" evidence="3">
    <location>
        <begin position="11"/>
        <end position="156"/>
    </location>
</feature>
<name>A0AAN8ZZE4_HALRR</name>
<dbReference type="SUPFAM" id="SSF51735">
    <property type="entry name" value="NAD(P)-binding Rossmann-fold domains"/>
    <property type="match status" value="1"/>
</dbReference>
<evidence type="ECO:0000256" key="2">
    <source>
        <dbReference type="ARBA" id="ARBA00093604"/>
    </source>
</evidence>
<dbReference type="AlphaFoldDB" id="A0AAN8ZZE4"/>
<keyword evidence="5" id="KW-1185">Reference proteome</keyword>
<dbReference type="InterPro" id="IPR016040">
    <property type="entry name" value="NAD(P)-bd_dom"/>
</dbReference>
<dbReference type="PANTHER" id="PTHR14097">
    <property type="entry name" value="OXIDOREDUCTASE HTATIP2"/>
    <property type="match status" value="1"/>
</dbReference>
<gene>
    <name evidence="4" type="ORF">SK128_007392</name>
</gene>
<sequence>MSEKLTALVLGGTGEVGKALVQELMKNEAFSKVILVGRRKTNVEHEKVHEKIVDYEKLDEHKEVFTDAQVGYCCLGTTRGKSGAKGFVRVDRDYVSHAAKLLKEAGCSQFHLVSSQGANKGSMFLYIKTKGEAEDLVKELDFPYLGIYRPAVLLCDREESRPMEKCTQLLMRGFDWRNKLSVHTYTVACAMVASTLKTAASDNVGEKKVDIFENKDILHLGME</sequence>
<dbReference type="GO" id="GO:0005737">
    <property type="term" value="C:cytoplasm"/>
    <property type="evidence" value="ECO:0007669"/>
    <property type="project" value="TreeGrafter"/>
</dbReference>
<dbReference type="CDD" id="cd05250">
    <property type="entry name" value="CC3_like_SDR_a"/>
    <property type="match status" value="1"/>
</dbReference>
<dbReference type="InterPro" id="IPR036291">
    <property type="entry name" value="NAD(P)-bd_dom_sf"/>
</dbReference>
<dbReference type="Gene3D" id="3.40.50.720">
    <property type="entry name" value="NAD(P)-binding Rossmann-like Domain"/>
    <property type="match status" value="1"/>
</dbReference>